<dbReference type="InterPro" id="IPR058193">
    <property type="entry name" value="VanY/YodJ_core_dom"/>
</dbReference>
<evidence type="ECO:0000313" key="4">
    <source>
        <dbReference type="Proteomes" id="UP000268059"/>
    </source>
</evidence>
<dbReference type="CDD" id="cd14852">
    <property type="entry name" value="LD-carboxypeptidase"/>
    <property type="match status" value="1"/>
</dbReference>
<accession>A0A3G9JVK9</accession>
<dbReference type="GO" id="GO:0008233">
    <property type="term" value="F:peptidase activity"/>
    <property type="evidence" value="ECO:0007669"/>
    <property type="project" value="InterPro"/>
</dbReference>
<dbReference type="GO" id="GO:0006508">
    <property type="term" value="P:proteolysis"/>
    <property type="evidence" value="ECO:0007669"/>
    <property type="project" value="InterPro"/>
</dbReference>
<keyword evidence="1" id="KW-0472">Membrane</keyword>
<reference evidence="3 4" key="1">
    <citation type="submission" date="2018-11" db="EMBL/GenBank/DDBJ databases">
        <title>Novel Erysipelotrichaceae bacterium isolated from small intestine of a swine.</title>
        <authorList>
            <person name="Kim J.S."/>
            <person name="Choe H."/>
            <person name="Lee Y.R."/>
            <person name="Kim K.M."/>
            <person name="Park D.S."/>
        </authorList>
    </citation>
    <scope>NUCLEOTIDE SEQUENCE [LARGE SCALE GENOMIC DNA]</scope>
    <source>
        <strain evidence="3 4">SG0102</strain>
    </source>
</reference>
<evidence type="ECO:0000313" key="3">
    <source>
        <dbReference type="EMBL" id="BBH27059.1"/>
    </source>
</evidence>
<dbReference type="PANTHER" id="PTHR34385:SF1">
    <property type="entry name" value="PEPTIDOGLYCAN L-ALANYL-D-GLUTAMATE ENDOPEPTIDASE CWLK"/>
    <property type="match status" value="1"/>
</dbReference>
<dbReference type="SUPFAM" id="SSF55166">
    <property type="entry name" value="Hedgehog/DD-peptidase"/>
    <property type="match status" value="1"/>
</dbReference>
<evidence type="ECO:0000256" key="1">
    <source>
        <dbReference type="SAM" id="Phobius"/>
    </source>
</evidence>
<dbReference type="Pfam" id="PF02557">
    <property type="entry name" value="VanY"/>
    <property type="match status" value="1"/>
</dbReference>
<dbReference type="KEGG" id="ebm:SG0102_19930"/>
<organism evidence="3 4">
    <name type="scientific">Intestinibaculum porci</name>
    <dbReference type="NCBI Taxonomy" id="2487118"/>
    <lineage>
        <taxon>Bacteria</taxon>
        <taxon>Bacillati</taxon>
        <taxon>Bacillota</taxon>
        <taxon>Erysipelotrichia</taxon>
        <taxon>Erysipelotrichales</taxon>
        <taxon>Erysipelotrichaceae</taxon>
        <taxon>Intestinibaculum</taxon>
    </lineage>
</organism>
<feature type="transmembrane region" description="Helical" evidence="1">
    <location>
        <begin position="31"/>
        <end position="50"/>
    </location>
</feature>
<dbReference type="EMBL" id="AP019309">
    <property type="protein sequence ID" value="BBH27059.1"/>
    <property type="molecule type" value="Genomic_DNA"/>
</dbReference>
<dbReference type="AlphaFoldDB" id="A0A3G9JVK9"/>
<keyword evidence="1" id="KW-1133">Transmembrane helix</keyword>
<dbReference type="InterPro" id="IPR052179">
    <property type="entry name" value="DD-CPase-like"/>
</dbReference>
<keyword evidence="1" id="KW-0812">Transmembrane</keyword>
<dbReference type="RefSeq" id="WP_125119828.1">
    <property type="nucleotide sequence ID" value="NZ_AP019309.1"/>
</dbReference>
<dbReference type="OrthoDB" id="9792074at2"/>
<dbReference type="Gene3D" id="3.30.1380.10">
    <property type="match status" value="1"/>
</dbReference>
<dbReference type="InterPro" id="IPR003709">
    <property type="entry name" value="VanY-like_core_dom"/>
</dbReference>
<evidence type="ECO:0000259" key="2">
    <source>
        <dbReference type="Pfam" id="PF02557"/>
    </source>
</evidence>
<protein>
    <recommendedName>
        <fullName evidence="2">D-alanyl-D-alanine carboxypeptidase-like core domain-containing protein</fullName>
    </recommendedName>
</protein>
<dbReference type="InParanoid" id="A0A3G9JVK9"/>
<dbReference type="PANTHER" id="PTHR34385">
    <property type="entry name" value="D-ALANYL-D-ALANINE CARBOXYPEPTIDASE"/>
    <property type="match status" value="1"/>
</dbReference>
<name>A0A3G9JVK9_9FIRM</name>
<feature type="domain" description="D-alanyl-D-alanine carboxypeptidase-like core" evidence="2">
    <location>
        <begin position="261"/>
        <end position="388"/>
    </location>
</feature>
<gene>
    <name evidence="3" type="ORF">SG0102_19930</name>
</gene>
<proteinExistence type="predicted"/>
<sequence>MRNRRNKYSYGRNRYSYGRRRRFGSVRWDRLIPVIAGIVIVLGIVLAFNFSRLQLATKGYSWSEQNAILELTSDKISILTHEDKVDHIKTWIDLSKNVSLYDDYEKYYSYYPKMDSKDVVKTIDNYFTNYVPKLKTVGYTNSQLWTVLKDASESDLAYLVKHKYSYNDMKPYKAVTGFQYQDMDKYIKLYNQKHNYNYAVIYTTYPFIYSSNKVTKTYRIQNPANLLNIVKKGFTLPSDYQPSDLVMPDKAYISSENGHPQLRKVAYQAFVKMAKAAAADQEYLLLNSCFRSYSEQQKIYQQMETKYGAAYAAINAASPGSSEHQTGLGIDITSKSVDTKKVAVFGFTSEYKWLKENCYKYGFVIRYASDKTKMTGITNEPWHVRYVGTKAATLMHEKNWCLEEYVLYTGQLPQLK</sequence>
<dbReference type="InterPro" id="IPR009045">
    <property type="entry name" value="Zn_M74/Hedgehog-like"/>
</dbReference>
<dbReference type="Proteomes" id="UP000268059">
    <property type="component" value="Chromosome"/>
</dbReference>
<keyword evidence="4" id="KW-1185">Reference proteome</keyword>